<sequence>MFEWGDIKLENNIKRRGVDDTRRLPYYPFRDDGAEIEKAIRLMITDYVNAMTGQHASVNYPMIDYVTYVPNLPLKLYDSERIPNTTFGPERLPNRAQSASQASFGATLASYREDSLFDYGKNLKDCKGRKVVSRYYNYLKDVVDPLLEMRNHKRLVKGHLTYPYMQPRWVPNGIQT</sequence>
<evidence type="ECO:0000313" key="2">
    <source>
        <dbReference type="RefSeq" id="XP_031570629.1"/>
    </source>
</evidence>
<dbReference type="RefSeq" id="XP_031570629.1">
    <property type="nucleotide sequence ID" value="XM_031714769.1"/>
</dbReference>
<dbReference type="SUPFAM" id="SSF48484">
    <property type="entry name" value="Lipoxigenase"/>
    <property type="match status" value="1"/>
</dbReference>
<dbReference type="InParanoid" id="A0A6P8IUB0"/>
<protein>
    <submittedName>
        <fullName evidence="2">Uncharacterized protein LOC116304962</fullName>
    </submittedName>
</protein>
<dbReference type="AlphaFoldDB" id="A0A6P8IUB0"/>
<dbReference type="InterPro" id="IPR000907">
    <property type="entry name" value="LipOase"/>
</dbReference>
<reference evidence="2" key="1">
    <citation type="submission" date="2025-08" db="UniProtKB">
        <authorList>
            <consortium name="RefSeq"/>
        </authorList>
    </citation>
    <scope>IDENTIFICATION</scope>
    <source>
        <tissue evidence="2">Tentacle</tissue>
    </source>
</reference>
<dbReference type="Proteomes" id="UP000515163">
    <property type="component" value="Unplaced"/>
</dbReference>
<keyword evidence="1" id="KW-1185">Reference proteome</keyword>
<gene>
    <name evidence="2" type="primary">LOC116304962</name>
</gene>
<name>A0A6P8IUB0_ACTTE</name>
<dbReference type="GeneID" id="116304962"/>
<dbReference type="GO" id="GO:0046872">
    <property type="term" value="F:metal ion binding"/>
    <property type="evidence" value="ECO:0007669"/>
    <property type="project" value="InterPro"/>
</dbReference>
<dbReference type="GO" id="GO:0016702">
    <property type="term" value="F:oxidoreductase activity, acting on single donors with incorporation of molecular oxygen, incorporation of two atoms of oxygen"/>
    <property type="evidence" value="ECO:0007669"/>
    <property type="project" value="InterPro"/>
</dbReference>
<accession>A0A6P8IUB0</accession>
<dbReference type="KEGG" id="aten:116304962"/>
<dbReference type="Gene3D" id="1.20.245.10">
    <property type="entry name" value="Lipoxygenase-1, Domain 5"/>
    <property type="match status" value="2"/>
</dbReference>
<organism evidence="1 2">
    <name type="scientific">Actinia tenebrosa</name>
    <name type="common">Australian red waratah sea anemone</name>
    <dbReference type="NCBI Taxonomy" id="6105"/>
    <lineage>
        <taxon>Eukaryota</taxon>
        <taxon>Metazoa</taxon>
        <taxon>Cnidaria</taxon>
        <taxon>Anthozoa</taxon>
        <taxon>Hexacorallia</taxon>
        <taxon>Actiniaria</taxon>
        <taxon>Actiniidae</taxon>
        <taxon>Actinia</taxon>
    </lineage>
</organism>
<dbReference type="InterPro" id="IPR036226">
    <property type="entry name" value="LipOase_C_sf"/>
</dbReference>
<dbReference type="PANTHER" id="PTHR11771">
    <property type="entry name" value="LIPOXYGENASE"/>
    <property type="match status" value="1"/>
</dbReference>
<dbReference type="OrthoDB" id="407298at2759"/>
<proteinExistence type="predicted"/>
<evidence type="ECO:0000313" key="1">
    <source>
        <dbReference type="Proteomes" id="UP000515163"/>
    </source>
</evidence>
<dbReference type="GO" id="GO:0034440">
    <property type="term" value="P:lipid oxidation"/>
    <property type="evidence" value="ECO:0007669"/>
    <property type="project" value="InterPro"/>
</dbReference>